<organism evidence="2 3">
    <name type="scientific">Aspergillus steynii IBT 23096</name>
    <dbReference type="NCBI Taxonomy" id="1392250"/>
    <lineage>
        <taxon>Eukaryota</taxon>
        <taxon>Fungi</taxon>
        <taxon>Dikarya</taxon>
        <taxon>Ascomycota</taxon>
        <taxon>Pezizomycotina</taxon>
        <taxon>Eurotiomycetes</taxon>
        <taxon>Eurotiomycetidae</taxon>
        <taxon>Eurotiales</taxon>
        <taxon>Aspergillaceae</taxon>
        <taxon>Aspergillus</taxon>
        <taxon>Aspergillus subgen. Circumdati</taxon>
    </lineage>
</organism>
<dbReference type="VEuPathDB" id="FungiDB:P170DRAFT_16706"/>
<dbReference type="Proteomes" id="UP000234275">
    <property type="component" value="Unassembled WGS sequence"/>
</dbReference>
<dbReference type="GeneID" id="36550302"/>
<keyword evidence="3" id="KW-1185">Reference proteome</keyword>
<dbReference type="EMBL" id="MSFO01000001">
    <property type="protein sequence ID" value="PLB54399.1"/>
    <property type="molecule type" value="Genomic_DNA"/>
</dbReference>
<feature type="region of interest" description="Disordered" evidence="1">
    <location>
        <begin position="1"/>
        <end position="31"/>
    </location>
</feature>
<dbReference type="AlphaFoldDB" id="A0A2I2GNG7"/>
<comment type="caution">
    <text evidence="2">The sequence shown here is derived from an EMBL/GenBank/DDBJ whole genome shotgun (WGS) entry which is preliminary data.</text>
</comment>
<dbReference type="RefSeq" id="XP_024709701.1">
    <property type="nucleotide sequence ID" value="XM_024842604.1"/>
</dbReference>
<accession>A0A2I2GNG7</accession>
<evidence type="ECO:0000313" key="2">
    <source>
        <dbReference type="EMBL" id="PLB54399.1"/>
    </source>
</evidence>
<sequence length="78" mass="8922">MRLCMSMYVGGKKKRKNGKRKKKNGRRESKRKIIRIKKKKKAMDRSSDKQRMDNALTSIGFRVVALCGGDSDISFRGG</sequence>
<name>A0A2I2GNG7_9EURO</name>
<feature type="compositionally biased region" description="Basic residues" evidence="1">
    <location>
        <begin position="11"/>
        <end position="31"/>
    </location>
</feature>
<evidence type="ECO:0000256" key="1">
    <source>
        <dbReference type="SAM" id="MobiDB-lite"/>
    </source>
</evidence>
<protein>
    <submittedName>
        <fullName evidence="2">Uncharacterized protein</fullName>
    </submittedName>
</protein>
<reference evidence="2 3" key="1">
    <citation type="submission" date="2016-12" db="EMBL/GenBank/DDBJ databases">
        <title>The genomes of Aspergillus section Nigri reveals drivers in fungal speciation.</title>
        <authorList>
            <consortium name="DOE Joint Genome Institute"/>
            <person name="Vesth T.C."/>
            <person name="Nybo J."/>
            <person name="Theobald S."/>
            <person name="Brandl J."/>
            <person name="Frisvad J.C."/>
            <person name="Nielsen K.F."/>
            <person name="Lyhne E.K."/>
            <person name="Kogle M.E."/>
            <person name="Kuo A."/>
            <person name="Riley R."/>
            <person name="Clum A."/>
            <person name="Nolan M."/>
            <person name="Lipzen A."/>
            <person name="Salamov A."/>
            <person name="Henrissat B."/>
            <person name="Wiebenga A."/>
            <person name="De Vries R.P."/>
            <person name="Grigoriev I.V."/>
            <person name="Mortensen U.H."/>
            <person name="Andersen M.R."/>
            <person name="Baker S.E."/>
        </authorList>
    </citation>
    <scope>NUCLEOTIDE SEQUENCE [LARGE SCALE GENOMIC DNA]</scope>
    <source>
        <strain evidence="2 3">IBT 23096</strain>
    </source>
</reference>
<gene>
    <name evidence="2" type="ORF">P170DRAFT_16706</name>
</gene>
<proteinExistence type="predicted"/>
<evidence type="ECO:0000313" key="3">
    <source>
        <dbReference type="Proteomes" id="UP000234275"/>
    </source>
</evidence>